<dbReference type="RefSeq" id="WP_146321442.1">
    <property type="nucleotide sequence ID" value="NZ_CP042305.1"/>
</dbReference>
<dbReference type="EMBL" id="CP042305">
    <property type="protein sequence ID" value="QDZ15500.1"/>
    <property type="molecule type" value="Genomic_DNA"/>
</dbReference>
<evidence type="ECO:0000313" key="3">
    <source>
        <dbReference type="Proteomes" id="UP000320216"/>
    </source>
</evidence>
<dbReference type="InterPro" id="IPR036291">
    <property type="entry name" value="NAD(P)-bd_dom_sf"/>
</dbReference>
<feature type="domain" description="NAD(P)-binding" evidence="1">
    <location>
        <begin position="9"/>
        <end position="137"/>
    </location>
</feature>
<sequence>MNATVLVTGGTGTIGSRVVPMLREAGRDVRILSRHPRADEPGIHHVAGDTVVGSGLAEAFDGVDAVLHLAGGAKGDDVAARNVATAARQAGTKHLILISVIGADRMPIGYFRAKAEAERALAESGVPWSVLRVAQLHEFVYPFVRGMAKLPLLPAPGGLRFEPVNVDEVAARLVELALGDPAGRVADLAGPDVLDIRQLADVYAETTGRRRHAGLPIRIPGVVGRAYRDGDNLAGDSAQRGQRTWCEFLDARVHEGSGGAEAGRAGHGSAKVA</sequence>
<dbReference type="AlphaFoldDB" id="A0A5B8M7S7"/>
<proteinExistence type="predicted"/>
<dbReference type="InterPro" id="IPR016040">
    <property type="entry name" value="NAD(P)-bd_dom"/>
</dbReference>
<gene>
    <name evidence="2" type="ORF">FPZ11_12670</name>
</gene>
<dbReference type="PANTHER" id="PTHR12126:SF11">
    <property type="entry name" value="NADH DEHYDROGENASE [UBIQUINONE] 1 ALPHA SUBCOMPLEX SUBUNIT 9, MITOCHONDRIAL"/>
    <property type="match status" value="1"/>
</dbReference>
<accession>A0A5B8M7S7</accession>
<dbReference type="Pfam" id="PF13460">
    <property type="entry name" value="NAD_binding_10"/>
    <property type="match status" value="1"/>
</dbReference>
<dbReference type="Gene3D" id="3.40.50.720">
    <property type="entry name" value="NAD(P)-binding Rossmann-like Domain"/>
    <property type="match status" value="1"/>
</dbReference>
<reference evidence="2 3" key="1">
    <citation type="submission" date="2019-07" db="EMBL/GenBank/DDBJ databases">
        <title>Full genome sequence of Humibacter sp. WJ7-1.</title>
        <authorList>
            <person name="Im W.-T."/>
        </authorList>
    </citation>
    <scope>NUCLEOTIDE SEQUENCE [LARGE SCALE GENOMIC DNA]</scope>
    <source>
        <strain evidence="2 3">WJ7-1</strain>
    </source>
</reference>
<name>A0A5B8M7S7_9MICO</name>
<dbReference type="KEGG" id="huw:FPZ11_12670"/>
<dbReference type="PANTHER" id="PTHR12126">
    <property type="entry name" value="NADH-UBIQUINONE OXIDOREDUCTASE 39 KDA SUBUNIT-RELATED"/>
    <property type="match status" value="1"/>
</dbReference>
<evidence type="ECO:0000313" key="2">
    <source>
        <dbReference type="EMBL" id="QDZ15500.1"/>
    </source>
</evidence>
<evidence type="ECO:0000259" key="1">
    <source>
        <dbReference type="Pfam" id="PF13460"/>
    </source>
</evidence>
<dbReference type="Proteomes" id="UP000320216">
    <property type="component" value="Chromosome"/>
</dbReference>
<organism evidence="2 3">
    <name type="scientific">Humibacter ginsenosidimutans</name>
    <dbReference type="NCBI Taxonomy" id="2599293"/>
    <lineage>
        <taxon>Bacteria</taxon>
        <taxon>Bacillati</taxon>
        <taxon>Actinomycetota</taxon>
        <taxon>Actinomycetes</taxon>
        <taxon>Micrococcales</taxon>
        <taxon>Microbacteriaceae</taxon>
        <taxon>Humibacter</taxon>
    </lineage>
</organism>
<dbReference type="SUPFAM" id="SSF51735">
    <property type="entry name" value="NAD(P)-binding Rossmann-fold domains"/>
    <property type="match status" value="1"/>
</dbReference>
<dbReference type="GO" id="GO:0044877">
    <property type="term" value="F:protein-containing complex binding"/>
    <property type="evidence" value="ECO:0007669"/>
    <property type="project" value="TreeGrafter"/>
</dbReference>
<keyword evidence="3" id="KW-1185">Reference proteome</keyword>
<dbReference type="InterPro" id="IPR051207">
    <property type="entry name" value="ComplexI_NDUFA9_subunit"/>
</dbReference>
<dbReference type="OrthoDB" id="9771302at2"/>
<protein>
    <submittedName>
        <fullName evidence="2">NAD-dependent epimerase/dehydratase family protein</fullName>
    </submittedName>
</protein>